<comment type="function">
    <text evidence="7">Sodium-phosphate symporter.</text>
</comment>
<protein>
    <recommendedName>
        <fullName evidence="7">Phosphate transporter</fullName>
    </recommendedName>
</protein>
<feature type="transmembrane region" description="Helical" evidence="7">
    <location>
        <begin position="129"/>
        <end position="149"/>
    </location>
</feature>
<evidence type="ECO:0000256" key="5">
    <source>
        <dbReference type="ARBA" id="ARBA00022989"/>
    </source>
</evidence>
<comment type="subcellular location">
    <subcellularLocation>
        <location evidence="1 7">Membrane</location>
        <topology evidence="1 7">Multi-pass membrane protein</topology>
    </subcellularLocation>
</comment>
<feature type="transmembrane region" description="Helical" evidence="7">
    <location>
        <begin position="489"/>
        <end position="512"/>
    </location>
</feature>
<dbReference type="PANTHER" id="PTHR11101:SF80">
    <property type="entry name" value="PHOSPHATE TRANSPORTER"/>
    <property type="match status" value="1"/>
</dbReference>
<keyword evidence="2 7" id="KW-0813">Transport</keyword>
<keyword evidence="4 7" id="KW-0812">Transmembrane</keyword>
<evidence type="ECO:0000313" key="8">
    <source>
        <dbReference type="EMBL" id="CAE0638555.1"/>
    </source>
</evidence>
<keyword evidence="3 7" id="KW-0592">Phosphate transport</keyword>
<dbReference type="InterPro" id="IPR001204">
    <property type="entry name" value="Phos_transporter"/>
</dbReference>
<feature type="transmembrane region" description="Helical" evidence="7">
    <location>
        <begin position="161"/>
        <end position="185"/>
    </location>
</feature>
<dbReference type="GO" id="GO:0016020">
    <property type="term" value="C:membrane"/>
    <property type="evidence" value="ECO:0007669"/>
    <property type="project" value="UniProtKB-SubCell"/>
</dbReference>
<dbReference type="PANTHER" id="PTHR11101">
    <property type="entry name" value="PHOSPHATE TRANSPORTER"/>
    <property type="match status" value="1"/>
</dbReference>
<evidence type="ECO:0000256" key="2">
    <source>
        <dbReference type="ARBA" id="ARBA00022448"/>
    </source>
</evidence>
<keyword evidence="5 7" id="KW-1133">Transmembrane helix</keyword>
<dbReference type="AlphaFoldDB" id="A0A6V1T0D7"/>
<evidence type="ECO:0000256" key="6">
    <source>
        <dbReference type="ARBA" id="ARBA00023136"/>
    </source>
</evidence>
<feature type="transmembrane region" description="Helical" evidence="7">
    <location>
        <begin position="399"/>
        <end position="419"/>
    </location>
</feature>
<evidence type="ECO:0000256" key="4">
    <source>
        <dbReference type="ARBA" id="ARBA00022692"/>
    </source>
</evidence>
<evidence type="ECO:0000313" key="9">
    <source>
        <dbReference type="EMBL" id="CAE0638557.1"/>
    </source>
</evidence>
<name>A0A6V1T0D7_HETAK</name>
<feature type="transmembrane region" description="Helical" evidence="7">
    <location>
        <begin position="97"/>
        <end position="117"/>
    </location>
</feature>
<feature type="transmembrane region" description="Helical" evidence="7">
    <location>
        <begin position="240"/>
        <end position="259"/>
    </location>
</feature>
<feature type="transmembrane region" description="Helical" evidence="7">
    <location>
        <begin position="58"/>
        <end position="77"/>
    </location>
</feature>
<evidence type="ECO:0000256" key="1">
    <source>
        <dbReference type="ARBA" id="ARBA00004141"/>
    </source>
</evidence>
<feature type="transmembrane region" description="Helical" evidence="7">
    <location>
        <begin position="17"/>
        <end position="37"/>
    </location>
</feature>
<dbReference type="GO" id="GO:0035435">
    <property type="term" value="P:phosphate ion transmembrane transport"/>
    <property type="evidence" value="ECO:0007669"/>
    <property type="project" value="TreeGrafter"/>
</dbReference>
<feature type="transmembrane region" description="Helical" evidence="7">
    <location>
        <begin position="197"/>
        <end position="220"/>
    </location>
</feature>
<organism evidence="8">
    <name type="scientific">Heterosigma akashiwo</name>
    <name type="common">Chromophytic alga</name>
    <name type="synonym">Heterosigma carterae</name>
    <dbReference type="NCBI Taxonomy" id="2829"/>
    <lineage>
        <taxon>Eukaryota</taxon>
        <taxon>Sar</taxon>
        <taxon>Stramenopiles</taxon>
        <taxon>Ochrophyta</taxon>
        <taxon>Raphidophyceae</taxon>
        <taxon>Chattonellales</taxon>
        <taxon>Chattonellaceae</taxon>
        <taxon>Heterosigma</taxon>
    </lineage>
</organism>
<reference evidence="8" key="1">
    <citation type="submission" date="2021-01" db="EMBL/GenBank/DDBJ databases">
        <authorList>
            <person name="Corre E."/>
            <person name="Pelletier E."/>
            <person name="Niang G."/>
            <person name="Scheremetjew M."/>
            <person name="Finn R."/>
            <person name="Kale V."/>
            <person name="Holt S."/>
            <person name="Cochrane G."/>
            <person name="Meng A."/>
            <person name="Brown T."/>
            <person name="Cohen L."/>
        </authorList>
    </citation>
    <scope>NUCLEOTIDE SEQUENCE</scope>
    <source>
        <strain evidence="8">CCMP3107</strain>
    </source>
</reference>
<dbReference type="Pfam" id="PF01384">
    <property type="entry name" value="PHO4"/>
    <property type="match status" value="1"/>
</dbReference>
<dbReference type="GO" id="GO:0005315">
    <property type="term" value="F:phosphate transmembrane transporter activity"/>
    <property type="evidence" value="ECO:0007669"/>
    <property type="project" value="InterPro"/>
</dbReference>
<sequence length="517" mass="55179">MDMDHRMLGDGGEPRDYLWIVVIGGFLAVFCAYGIGANDVANAFATSVGAKTLSVKHAVILAAIFEFGGAVLLGSHVTKTIRKGIADIDCFIDDGPVLMYGMMCVIFCTGLWLLIATFFQMPVSTTHSVVGGIIGMTIAAKGGSCVVWHKDTDQFPFVKGVSAIVVSWILSPLFSGVGAAILYLFVRTFILRSENSYTRAFIFYPFLLASAITLYTFFTIYKGAKGLDLDETPLSVATGVSFGIGFGLGLLSIPCMPMLKKSIEARLERRATAAAAGTEEGKEAPADDKVTDDKAALVNGSFLSRSFSKFKNFLDNGINNEVHASLDDDIVAAGIHDTAEKFEERTEEVFKALQVFTACCDAFGHGANDVANSIGPYAAIYIIYTDNEVVSSRDLGADAYWILFLGGLGIVLGLATYGYKIMSAIGVQISRITPSRGFCIEMGATVIIVMGSRLEMPLSTTHCQVGATMGVALVERVGGLNWKLLGKVAFGWVATLAVVGFFSAILFCQGAYAPCAI</sequence>
<evidence type="ECO:0000256" key="3">
    <source>
        <dbReference type="ARBA" id="ARBA00022592"/>
    </source>
</evidence>
<keyword evidence="6 7" id="KW-0472">Membrane</keyword>
<gene>
    <name evidence="8" type="ORF">HAKA00212_LOCUS17338</name>
    <name evidence="9" type="ORF">HAKA00212_LOCUS17340</name>
</gene>
<comment type="similarity">
    <text evidence="7">Belongs to the inorganic phosphate transporter (PiT) (TC 2.A.20) family.</text>
</comment>
<evidence type="ECO:0000256" key="7">
    <source>
        <dbReference type="RuleBase" id="RU363058"/>
    </source>
</evidence>
<dbReference type="EMBL" id="HBIU01037796">
    <property type="protein sequence ID" value="CAE0638557.1"/>
    <property type="molecule type" value="Transcribed_RNA"/>
</dbReference>
<accession>A0A6V1T0D7</accession>
<dbReference type="EMBL" id="HBIU01037794">
    <property type="protein sequence ID" value="CAE0638555.1"/>
    <property type="molecule type" value="Transcribed_RNA"/>
</dbReference>
<proteinExistence type="inferred from homology"/>